<dbReference type="InterPro" id="IPR027417">
    <property type="entry name" value="P-loop_NTPase"/>
</dbReference>
<feature type="domain" description="DZIP3-like HEPN" evidence="5">
    <location>
        <begin position="43"/>
        <end position="191"/>
    </location>
</feature>
<dbReference type="InterPro" id="IPR041249">
    <property type="entry name" value="HEPN_DZIP3"/>
</dbReference>
<dbReference type="PRINTS" id="PR01415">
    <property type="entry name" value="ANKYRIN"/>
</dbReference>
<reference evidence="7 8" key="1">
    <citation type="submission" date="2024-11" db="EMBL/GenBank/DDBJ databases">
        <title>Chromosome-level genome assembly of the freshwater bivalve Anodonta woodiana.</title>
        <authorList>
            <person name="Chen X."/>
        </authorList>
    </citation>
    <scope>NUCLEOTIDE SEQUENCE [LARGE SCALE GENOMIC DNA]</scope>
    <source>
        <strain evidence="7">MN2024</strain>
        <tissue evidence="7">Gills</tissue>
    </source>
</reference>
<dbReference type="InterPro" id="IPR002110">
    <property type="entry name" value="Ankyrin_rpt"/>
</dbReference>
<dbReference type="InterPro" id="IPR049050">
    <property type="entry name" value="nSTAND3"/>
</dbReference>
<keyword evidence="4" id="KW-0175">Coiled coil</keyword>
<organism evidence="7 8">
    <name type="scientific">Sinanodonta woodiana</name>
    <name type="common">Chinese pond mussel</name>
    <name type="synonym">Anodonta woodiana</name>
    <dbReference type="NCBI Taxonomy" id="1069815"/>
    <lineage>
        <taxon>Eukaryota</taxon>
        <taxon>Metazoa</taxon>
        <taxon>Spiralia</taxon>
        <taxon>Lophotrochozoa</taxon>
        <taxon>Mollusca</taxon>
        <taxon>Bivalvia</taxon>
        <taxon>Autobranchia</taxon>
        <taxon>Heteroconchia</taxon>
        <taxon>Palaeoheterodonta</taxon>
        <taxon>Unionida</taxon>
        <taxon>Unionoidea</taxon>
        <taxon>Unionidae</taxon>
        <taxon>Unioninae</taxon>
        <taxon>Sinanodonta</taxon>
    </lineage>
</organism>
<evidence type="ECO:0000256" key="4">
    <source>
        <dbReference type="SAM" id="Coils"/>
    </source>
</evidence>
<keyword evidence="8" id="KW-1185">Reference proteome</keyword>
<feature type="repeat" description="ANK" evidence="3">
    <location>
        <begin position="966"/>
        <end position="998"/>
    </location>
</feature>
<dbReference type="SUPFAM" id="SSF52540">
    <property type="entry name" value="P-loop containing nucleoside triphosphate hydrolases"/>
    <property type="match status" value="1"/>
</dbReference>
<feature type="domain" description="Novel STAND NTPase 3" evidence="6">
    <location>
        <begin position="288"/>
        <end position="443"/>
    </location>
</feature>
<dbReference type="Pfam" id="PF18738">
    <property type="entry name" value="HEPN_DZIP3"/>
    <property type="match status" value="1"/>
</dbReference>
<feature type="repeat" description="ANK" evidence="3">
    <location>
        <begin position="1074"/>
        <end position="1106"/>
    </location>
</feature>
<protein>
    <submittedName>
        <fullName evidence="7">Uncharacterized protein</fullName>
    </submittedName>
</protein>
<feature type="repeat" description="ANK" evidence="3">
    <location>
        <begin position="932"/>
        <end position="964"/>
    </location>
</feature>
<dbReference type="SUPFAM" id="SSF48403">
    <property type="entry name" value="Ankyrin repeat"/>
    <property type="match status" value="1"/>
</dbReference>
<feature type="coiled-coil region" evidence="4">
    <location>
        <begin position="210"/>
        <end position="258"/>
    </location>
</feature>
<dbReference type="PROSITE" id="PS50088">
    <property type="entry name" value="ANK_REPEAT"/>
    <property type="match status" value="8"/>
</dbReference>
<evidence type="ECO:0000259" key="6">
    <source>
        <dbReference type="Pfam" id="PF20720"/>
    </source>
</evidence>
<feature type="repeat" description="ANK" evidence="3">
    <location>
        <begin position="999"/>
        <end position="1031"/>
    </location>
</feature>
<gene>
    <name evidence="7" type="ORF">ACJMK2_042987</name>
</gene>
<dbReference type="SMART" id="SM00248">
    <property type="entry name" value="ANK"/>
    <property type="match status" value="10"/>
</dbReference>
<sequence>MEITTSSKYATPECRNFVKIVRLFVDLLRDVLWETLTKRILPEELPDKVRINKQKLETLGRMREDQYKQICRPGGGVLSNVDFDITLLYILLRTLPMEQKKIQRPSKGWGCVTYPDKKQLNEGDDIERIRLGRNEFFGHVGQTALAKDKFDQIWADMLAVVKRFDVRLKTTFESEMEVILKDEMSSDLAEDYMKDFENQKQYDLCTREIAMEAKRDVSEVKKLAEKSLEETENVKSKLAETDRKVDDLAKDVKEKKKDAGREPSETLKVLLYKTRGKLEELKSERVYFHPTKDFNQAKEILLNKNRGYTLFLSGNPGEGKTTFALMLLFEMQLKEKRCLILNDPADAKYVTPEDVDIIMVDNIFGTVTCDEYLSARWRHYFDEFKKWKKDNKICFVFTSRELIYRECKWFLDTEYLFDKDGFILLSSEKLKQEEKAKILIKQLAKNKELKEPFHLKRFEQTQCCLQFTSPFGFPLCCHVFASDIVYLRQGSSFFTRPLEALEAGINELWIKDTNKPMFVALAAVWMTNYKVEELNVGAGLFTRKVQLRGRLTLSNGGYEKMKEVAVRLNIYLSHTFSIDELFGKLNGVYLSYHKPTSWQSEGYTFSHEVIEEAFGRVLMEIKPDAAIQYGSMEFLVNNTCTAKCKNEGTATPSEEYRESIKIQIDKKHYDDLFQRLLMSLKDIDDEFVAIHHSAFEDCNFLDFFFKKLNEAGIEELKELIVRRRGVAWGFTKTSFLKEALEQNTPKTEFVRRILEKKLLDQVDNKRWVQEQKQSMFSAACRRGLFPLYKLLKKEGVAITSDAFIKATIAGNREIIEDLFRKTNIYQERTIYDKCLALASQGGFLDLVKLFVIKGANIDTESPPNKETPLHQAIIHKHEDVALFLIAEGADVNKIPTRKIHNSCLHVACQLGQAQVVDALLETNLQIDLKNKNGVTPLHFALMFGNVEIAKKLIEKGCDINLSSGRLDKTPLHISSEMGSKTIAEILIEKGADPMAKDRKGHSPMHYASMNGEKDIVVMLMEQNADQSEARSLKHRRKKEMKGLTPIHYAARRGRVDVLKSLIQSGVNADLPDMYGRSPLYLAARFGHEDVVNALLNENIDVNRKEHKFGFTPLHIATDRRYAGIVDKLCQNKGTQVNLPDRSGRTALHIASEHGDKLIIKILLKFQADPRCRTEKLDTPLHVFKNAGVAKMLLDKDSSLMNLKNEAGLSPFEIAQIKGGDVLKEFKKYNEWMEVDQL</sequence>
<feature type="repeat" description="ANK" evidence="3">
    <location>
        <begin position="1142"/>
        <end position="1174"/>
    </location>
</feature>
<feature type="repeat" description="ANK" evidence="3">
    <location>
        <begin position="899"/>
        <end position="931"/>
    </location>
</feature>
<dbReference type="Gene3D" id="1.25.40.20">
    <property type="entry name" value="Ankyrin repeat-containing domain"/>
    <property type="match status" value="2"/>
</dbReference>
<name>A0ABD3VZ46_SINWO</name>
<dbReference type="InterPro" id="IPR036770">
    <property type="entry name" value="Ankyrin_rpt-contain_sf"/>
</dbReference>
<evidence type="ECO:0000256" key="3">
    <source>
        <dbReference type="PROSITE-ProRule" id="PRU00023"/>
    </source>
</evidence>
<dbReference type="Pfam" id="PF20720">
    <property type="entry name" value="nSTAND3"/>
    <property type="match status" value="1"/>
</dbReference>
<evidence type="ECO:0000256" key="1">
    <source>
        <dbReference type="ARBA" id="ARBA00022737"/>
    </source>
</evidence>
<dbReference type="Pfam" id="PF12796">
    <property type="entry name" value="Ank_2"/>
    <property type="match status" value="5"/>
</dbReference>
<dbReference type="Proteomes" id="UP001634394">
    <property type="component" value="Unassembled WGS sequence"/>
</dbReference>
<accession>A0ABD3VZ46</accession>
<comment type="caution">
    <text evidence="7">The sequence shown here is derived from an EMBL/GenBank/DDBJ whole genome shotgun (WGS) entry which is preliminary data.</text>
</comment>
<dbReference type="PROSITE" id="PS50297">
    <property type="entry name" value="ANK_REP_REGION"/>
    <property type="match status" value="7"/>
</dbReference>
<evidence type="ECO:0000313" key="7">
    <source>
        <dbReference type="EMBL" id="KAL3865615.1"/>
    </source>
</evidence>
<feature type="repeat" description="ANK" evidence="3">
    <location>
        <begin position="1041"/>
        <end position="1073"/>
    </location>
</feature>
<dbReference type="AlphaFoldDB" id="A0ABD3VZ46"/>
<evidence type="ECO:0000256" key="2">
    <source>
        <dbReference type="ARBA" id="ARBA00023043"/>
    </source>
</evidence>
<keyword evidence="1" id="KW-0677">Repeat</keyword>
<proteinExistence type="predicted"/>
<dbReference type="EMBL" id="JBJQND010000009">
    <property type="protein sequence ID" value="KAL3865615.1"/>
    <property type="molecule type" value="Genomic_DNA"/>
</dbReference>
<evidence type="ECO:0000259" key="5">
    <source>
        <dbReference type="Pfam" id="PF18738"/>
    </source>
</evidence>
<evidence type="ECO:0000313" key="8">
    <source>
        <dbReference type="Proteomes" id="UP001634394"/>
    </source>
</evidence>
<dbReference type="PANTHER" id="PTHR24198">
    <property type="entry name" value="ANKYRIN REPEAT AND PROTEIN KINASE DOMAIN-CONTAINING PROTEIN"/>
    <property type="match status" value="1"/>
</dbReference>
<dbReference type="PANTHER" id="PTHR24198:SF165">
    <property type="entry name" value="ANKYRIN REPEAT-CONTAINING PROTEIN-RELATED"/>
    <property type="match status" value="1"/>
</dbReference>
<keyword evidence="2 3" id="KW-0040">ANK repeat</keyword>
<feature type="repeat" description="ANK" evidence="3">
    <location>
        <begin position="864"/>
        <end position="896"/>
    </location>
</feature>